<gene>
    <name evidence="2" type="ORF">GPLA_1192</name>
</gene>
<dbReference type="EMBL" id="BAER01000028">
    <property type="protein sequence ID" value="GAC32107.1"/>
    <property type="molecule type" value="Genomic_DNA"/>
</dbReference>
<organism evidence="2 3">
    <name type="scientific">Paraglaciecola polaris LMG 21857</name>
    <dbReference type="NCBI Taxonomy" id="1129793"/>
    <lineage>
        <taxon>Bacteria</taxon>
        <taxon>Pseudomonadati</taxon>
        <taxon>Pseudomonadota</taxon>
        <taxon>Gammaproteobacteria</taxon>
        <taxon>Alteromonadales</taxon>
        <taxon>Alteromonadaceae</taxon>
        <taxon>Paraglaciecola</taxon>
    </lineage>
</organism>
<proteinExistence type="predicted"/>
<name>K6ZP88_9ALTE</name>
<reference evidence="3" key="1">
    <citation type="journal article" date="2014" name="Environ. Microbiol.">
        <title>Comparative genomics of the marine bacterial genus Glaciecola reveals the high degree of genomic diversity and genomic characteristic for cold adaptation.</title>
        <authorList>
            <person name="Qin Q.L."/>
            <person name="Xie B.B."/>
            <person name="Yu Y."/>
            <person name="Shu Y.L."/>
            <person name="Rong J.C."/>
            <person name="Zhang Y.J."/>
            <person name="Zhao D.L."/>
            <person name="Chen X.L."/>
            <person name="Zhang X.Y."/>
            <person name="Chen B."/>
            <person name="Zhou B.C."/>
            <person name="Zhang Y.Z."/>
        </authorList>
    </citation>
    <scope>NUCLEOTIDE SEQUENCE [LARGE SCALE GENOMIC DNA]</scope>
    <source>
        <strain evidence="3">LMG 21857</strain>
    </source>
</reference>
<dbReference type="STRING" id="1129793.GPLA_1192"/>
<dbReference type="Proteomes" id="UP000006322">
    <property type="component" value="Unassembled WGS sequence"/>
</dbReference>
<dbReference type="RefSeq" id="WP_007103911.1">
    <property type="nucleotide sequence ID" value="NZ_BAER01000028.1"/>
</dbReference>
<keyword evidence="1" id="KW-0812">Transmembrane</keyword>
<evidence type="ECO:0000313" key="3">
    <source>
        <dbReference type="Proteomes" id="UP000006322"/>
    </source>
</evidence>
<evidence type="ECO:0000256" key="1">
    <source>
        <dbReference type="SAM" id="Phobius"/>
    </source>
</evidence>
<keyword evidence="3" id="KW-1185">Reference proteome</keyword>
<feature type="transmembrane region" description="Helical" evidence="1">
    <location>
        <begin position="32"/>
        <end position="51"/>
    </location>
</feature>
<accession>K6ZP88</accession>
<keyword evidence="1" id="KW-1133">Transmembrane helix</keyword>
<comment type="caution">
    <text evidence="2">The sequence shown here is derived from an EMBL/GenBank/DDBJ whole genome shotgun (WGS) entry which is preliminary data.</text>
</comment>
<protein>
    <submittedName>
        <fullName evidence="2">Uncharacterized protein</fullName>
    </submittedName>
</protein>
<evidence type="ECO:0000313" key="2">
    <source>
        <dbReference type="EMBL" id="GAC32107.1"/>
    </source>
</evidence>
<feature type="transmembrane region" description="Helical" evidence="1">
    <location>
        <begin position="7"/>
        <end position="26"/>
    </location>
</feature>
<sequence length="60" mass="6091">MLMQITVIILIIAVGVIVGVSGTGGASFLTTFLAAFGLFVIVALGAAIVFIKKKNAKKGP</sequence>
<keyword evidence="1" id="KW-0472">Membrane</keyword>
<dbReference type="AlphaFoldDB" id="K6ZP88"/>